<feature type="transmembrane region" description="Helical" evidence="2">
    <location>
        <begin position="271"/>
        <end position="291"/>
    </location>
</feature>
<dbReference type="STRING" id="1406858.GCA_000710895_03501"/>
<feature type="transmembrane region" description="Helical" evidence="2">
    <location>
        <begin position="184"/>
        <end position="207"/>
    </location>
</feature>
<evidence type="ECO:0008006" key="5">
    <source>
        <dbReference type="Google" id="ProtNLM"/>
    </source>
</evidence>
<protein>
    <recommendedName>
        <fullName evidence="5">Integral membrane protein</fullName>
    </recommendedName>
</protein>
<feature type="transmembrane region" description="Helical" evidence="2">
    <location>
        <begin position="58"/>
        <end position="80"/>
    </location>
</feature>
<name>A0A379JIL1_9NOCA</name>
<reference evidence="3 4" key="1">
    <citation type="submission" date="2018-06" db="EMBL/GenBank/DDBJ databases">
        <authorList>
            <consortium name="Pathogen Informatics"/>
            <person name="Doyle S."/>
        </authorList>
    </citation>
    <scope>NUCLEOTIDE SEQUENCE [LARGE SCALE GENOMIC DNA]</scope>
    <source>
        <strain evidence="3 4">NCTC1934</strain>
    </source>
</reference>
<proteinExistence type="predicted"/>
<accession>A0A379JIL1</accession>
<feature type="transmembrane region" description="Helical" evidence="2">
    <location>
        <begin position="92"/>
        <end position="110"/>
    </location>
</feature>
<evidence type="ECO:0000256" key="1">
    <source>
        <dbReference type="SAM" id="MobiDB-lite"/>
    </source>
</evidence>
<dbReference type="EMBL" id="UGRY01000004">
    <property type="protein sequence ID" value="SUD48348.1"/>
    <property type="molecule type" value="Genomic_DNA"/>
</dbReference>
<feature type="transmembrane region" description="Helical" evidence="2">
    <location>
        <begin position="219"/>
        <end position="251"/>
    </location>
</feature>
<dbReference type="AlphaFoldDB" id="A0A379JIL1"/>
<feature type="transmembrane region" description="Helical" evidence="2">
    <location>
        <begin position="507"/>
        <end position="524"/>
    </location>
</feature>
<feature type="region of interest" description="Disordered" evidence="1">
    <location>
        <begin position="378"/>
        <end position="440"/>
    </location>
</feature>
<keyword evidence="2" id="KW-0472">Membrane</keyword>
<sequence length="527" mass="55730">MRNTPVITPSRPFTRRADLGWAVGAALLVAAAVAVPRIMGKQWSDRLYAGAAPLFGEWLPHIGWGTGPAVAIAALVIVYGPGLAARLSWRRLLAVTWLTSVGWAGALALVDGWQRGFAGRLTSRDEYLHEVGGVTDIAAMLRGFSARILDFQPDSWTTHVSGHPPGALLVFVLLDRIGLGGGGWAGLLCVLVGCGAAVAILVTLRALGAMERARAAAPFLALAPAAIWLAVSADALFAGVTAWAVALLAVATRHGARWVPAAVGSGLLFGFGLYLSYGLVLMAVPALAVLAARGLRPVIPVVVGMLLVVGAFTAAGFWWFDGYHLVVERYYQGIASERPYSYWVWGNLAATVCAVGLASVAALHRVARELQPSALWRTSDAEDAAQQTDGEKISPSVPHRHCDREVAARDTHTPDHRPSAHEASVRGASMRGASMRGPSVRGSAVPALRRWRAVVDPAALLAAAGLAALLLADLSGLSKAETERIWLPFGLWVIAGTALLPRRDMRGWLAVQAVGALLVNHLVLTNW</sequence>
<evidence type="ECO:0000313" key="3">
    <source>
        <dbReference type="EMBL" id="SUD48348.1"/>
    </source>
</evidence>
<keyword evidence="2" id="KW-1133">Transmembrane helix</keyword>
<organism evidence="3 4">
    <name type="scientific">Nocardia otitidiscaviarum</name>
    <dbReference type="NCBI Taxonomy" id="1823"/>
    <lineage>
        <taxon>Bacteria</taxon>
        <taxon>Bacillati</taxon>
        <taxon>Actinomycetota</taxon>
        <taxon>Actinomycetes</taxon>
        <taxon>Mycobacteriales</taxon>
        <taxon>Nocardiaceae</taxon>
        <taxon>Nocardia</taxon>
    </lineage>
</organism>
<gene>
    <name evidence="3" type="ORF">NCTC1934_05679</name>
</gene>
<keyword evidence="2" id="KW-0812">Transmembrane</keyword>
<feature type="compositionally biased region" description="Basic and acidic residues" evidence="1">
    <location>
        <begin position="400"/>
        <end position="424"/>
    </location>
</feature>
<feature type="transmembrane region" description="Helical" evidence="2">
    <location>
        <begin position="453"/>
        <end position="472"/>
    </location>
</feature>
<feature type="transmembrane region" description="Helical" evidence="2">
    <location>
        <begin position="298"/>
        <end position="320"/>
    </location>
</feature>
<evidence type="ECO:0000313" key="4">
    <source>
        <dbReference type="Proteomes" id="UP000255467"/>
    </source>
</evidence>
<feature type="transmembrane region" description="Helical" evidence="2">
    <location>
        <begin position="340"/>
        <end position="363"/>
    </location>
</feature>
<dbReference type="Proteomes" id="UP000255467">
    <property type="component" value="Unassembled WGS sequence"/>
</dbReference>
<evidence type="ECO:0000256" key="2">
    <source>
        <dbReference type="SAM" id="Phobius"/>
    </source>
</evidence>
<feature type="transmembrane region" description="Helical" evidence="2">
    <location>
        <begin position="484"/>
        <end position="500"/>
    </location>
</feature>
<keyword evidence="4" id="KW-1185">Reference proteome</keyword>